<dbReference type="HOGENOM" id="CLU_3336501_0_0_1"/>
<dbReference type="InParanoid" id="K3YFB1"/>
<reference evidence="1" key="2">
    <citation type="submission" date="2018-08" db="UniProtKB">
        <authorList>
            <consortium name="EnsemblPlants"/>
        </authorList>
    </citation>
    <scope>IDENTIFICATION</scope>
    <source>
        <strain evidence="1">Yugu1</strain>
    </source>
</reference>
<dbReference type="Gramene" id="KQK97272">
    <property type="protein sequence ID" value="KQK97272"/>
    <property type="gene ID" value="SETIT_012929mg"/>
</dbReference>
<evidence type="ECO:0000313" key="1">
    <source>
        <dbReference type="EnsemblPlants" id="KQK97272"/>
    </source>
</evidence>
<reference evidence="2" key="1">
    <citation type="journal article" date="2012" name="Nat. Biotechnol.">
        <title>Reference genome sequence of the model plant Setaria.</title>
        <authorList>
            <person name="Bennetzen J.L."/>
            <person name="Schmutz J."/>
            <person name="Wang H."/>
            <person name="Percifield R."/>
            <person name="Hawkins J."/>
            <person name="Pontaroli A.C."/>
            <person name="Estep M."/>
            <person name="Feng L."/>
            <person name="Vaughn J.N."/>
            <person name="Grimwood J."/>
            <person name="Jenkins J."/>
            <person name="Barry K."/>
            <person name="Lindquist E."/>
            <person name="Hellsten U."/>
            <person name="Deshpande S."/>
            <person name="Wang X."/>
            <person name="Wu X."/>
            <person name="Mitros T."/>
            <person name="Triplett J."/>
            <person name="Yang X."/>
            <person name="Ye C.Y."/>
            <person name="Mauro-Herrera M."/>
            <person name="Wang L."/>
            <person name="Li P."/>
            <person name="Sharma M."/>
            <person name="Sharma R."/>
            <person name="Ronald P.C."/>
            <person name="Panaud O."/>
            <person name="Kellogg E.A."/>
            <person name="Brutnell T.P."/>
            <person name="Doust A.N."/>
            <person name="Tuskan G.A."/>
            <person name="Rokhsar D."/>
            <person name="Devos K.M."/>
        </authorList>
    </citation>
    <scope>NUCLEOTIDE SEQUENCE [LARGE SCALE GENOMIC DNA]</scope>
    <source>
        <strain evidence="2">cv. Yugu1</strain>
    </source>
</reference>
<evidence type="ECO:0000313" key="2">
    <source>
        <dbReference type="Proteomes" id="UP000004995"/>
    </source>
</evidence>
<proteinExistence type="predicted"/>
<dbReference type="EnsemblPlants" id="KQK97272">
    <property type="protein sequence ID" value="KQK97272"/>
    <property type="gene ID" value="SETIT_012929mg"/>
</dbReference>
<dbReference type="AlphaFoldDB" id="K3YFB1"/>
<dbReference type="Proteomes" id="UP000004995">
    <property type="component" value="Unassembled WGS sequence"/>
</dbReference>
<name>K3YFB1_SETIT</name>
<protein>
    <submittedName>
        <fullName evidence="1">Uncharacterized protein</fullName>
    </submittedName>
</protein>
<accession>K3YFB1</accession>
<dbReference type="EMBL" id="AGNK02004345">
    <property type="status" value="NOT_ANNOTATED_CDS"/>
    <property type="molecule type" value="Genomic_DNA"/>
</dbReference>
<keyword evidence="2" id="KW-1185">Reference proteome</keyword>
<organism evidence="1 2">
    <name type="scientific">Setaria italica</name>
    <name type="common">Foxtail millet</name>
    <name type="synonym">Panicum italicum</name>
    <dbReference type="NCBI Taxonomy" id="4555"/>
    <lineage>
        <taxon>Eukaryota</taxon>
        <taxon>Viridiplantae</taxon>
        <taxon>Streptophyta</taxon>
        <taxon>Embryophyta</taxon>
        <taxon>Tracheophyta</taxon>
        <taxon>Spermatophyta</taxon>
        <taxon>Magnoliopsida</taxon>
        <taxon>Liliopsida</taxon>
        <taxon>Poales</taxon>
        <taxon>Poaceae</taxon>
        <taxon>PACMAD clade</taxon>
        <taxon>Panicoideae</taxon>
        <taxon>Panicodae</taxon>
        <taxon>Paniceae</taxon>
        <taxon>Cenchrinae</taxon>
        <taxon>Setaria</taxon>
    </lineage>
</organism>
<sequence>MDLFLPKIIVIGDCTIPEQMCFYYYCYLGIYSEGIINC</sequence>